<sequence length="282" mass="32099">MTLPYFLGCPQWQSPAWRALLPAGGSPLERYSAVFNCVEGNTTFYSTPTLAQCEQWRAQVPDDFRFLFKFPRQITHDRLLAKVGDEALSFLRTLAPLNDVLGPLLVQLPAAFGPSHLDDLWRFLDALPEPVVCAVEVRNPAFFEKGDDERALNRGLRDRNTSRVCFDSRALFSAAPTDEATREAQRKKPDVPVHVLPTEAPPVVRFIGHPDLALNRAFLLPWVNRVVDWLDRGMRPFIFMHMPNNDDALELARLWAKLLKERRCGFPELPLETKPPQLGLFQ</sequence>
<dbReference type="PANTHER" id="PTHR30348:SF9">
    <property type="entry name" value="UPF0759 PROTEIN YECE"/>
    <property type="match status" value="1"/>
</dbReference>
<comment type="caution">
    <text evidence="1">The sequence shown here is derived from an EMBL/GenBank/DDBJ whole genome shotgun (WGS) entry which is preliminary data.</text>
</comment>
<accession>A0A072N329</accession>
<dbReference type="SUPFAM" id="SSF117396">
    <property type="entry name" value="TM1631-like"/>
    <property type="match status" value="1"/>
</dbReference>
<dbReference type="Gene3D" id="3.20.20.410">
    <property type="entry name" value="Protein of unknown function UPF0759"/>
    <property type="match status" value="1"/>
</dbReference>
<dbReference type="PANTHER" id="PTHR30348">
    <property type="entry name" value="UNCHARACTERIZED PROTEIN YECE"/>
    <property type="match status" value="1"/>
</dbReference>
<dbReference type="Proteomes" id="UP000035057">
    <property type="component" value="Unassembled WGS sequence"/>
</dbReference>
<reference evidence="1 2" key="1">
    <citation type="submission" date="2012-12" db="EMBL/GenBank/DDBJ databases">
        <title>Genome assembly of Marinobacter sp. AK21.</title>
        <authorList>
            <person name="Khatri I."/>
            <person name="Kumar R."/>
            <person name="Vaidya B."/>
            <person name="Subramanian S."/>
            <person name="Pinnaka A."/>
        </authorList>
    </citation>
    <scope>NUCLEOTIDE SEQUENCE [LARGE SCALE GENOMIC DNA]</scope>
    <source>
        <strain evidence="1 2">AK21</strain>
    </source>
</reference>
<dbReference type="InterPro" id="IPR036520">
    <property type="entry name" value="UPF0759_sf"/>
</dbReference>
<gene>
    <name evidence="1" type="ORF">D777_01712</name>
</gene>
<evidence type="ECO:0000313" key="2">
    <source>
        <dbReference type="Proteomes" id="UP000035057"/>
    </source>
</evidence>
<dbReference type="OrthoDB" id="9780310at2"/>
<dbReference type="PATRIC" id="fig|1137280.3.peg.1527"/>
<dbReference type="InterPro" id="IPR002763">
    <property type="entry name" value="DUF72"/>
</dbReference>
<organism evidence="1 2">
    <name type="scientific">Marinobacter nitratireducens</name>
    <dbReference type="NCBI Taxonomy" id="1137280"/>
    <lineage>
        <taxon>Bacteria</taxon>
        <taxon>Pseudomonadati</taxon>
        <taxon>Pseudomonadota</taxon>
        <taxon>Gammaproteobacteria</taxon>
        <taxon>Pseudomonadales</taxon>
        <taxon>Marinobacteraceae</taxon>
        <taxon>Marinobacter</taxon>
    </lineage>
</organism>
<proteinExistence type="predicted"/>
<dbReference type="EMBL" id="ANIE01000005">
    <property type="protein sequence ID" value="KEF31363.1"/>
    <property type="molecule type" value="Genomic_DNA"/>
</dbReference>
<name>A0A072N329_9GAMM</name>
<dbReference type="RefSeq" id="WP_036130235.1">
    <property type="nucleotide sequence ID" value="NZ_ANIE01000005.1"/>
</dbReference>
<dbReference type="STRING" id="1137280.D777_01712"/>
<evidence type="ECO:0000313" key="1">
    <source>
        <dbReference type="EMBL" id="KEF31363.1"/>
    </source>
</evidence>
<protein>
    <recommendedName>
        <fullName evidence="3">Protein YecE</fullName>
    </recommendedName>
</protein>
<dbReference type="AlphaFoldDB" id="A0A072N329"/>
<keyword evidence="2" id="KW-1185">Reference proteome</keyword>
<evidence type="ECO:0008006" key="3">
    <source>
        <dbReference type="Google" id="ProtNLM"/>
    </source>
</evidence>
<dbReference type="Pfam" id="PF01904">
    <property type="entry name" value="DUF72"/>
    <property type="match status" value="1"/>
</dbReference>